<dbReference type="EMBL" id="MT144607">
    <property type="protein sequence ID" value="QJH94842.1"/>
    <property type="molecule type" value="Genomic_DNA"/>
</dbReference>
<dbReference type="EMBL" id="MT143991">
    <property type="protein sequence ID" value="QJA45500.1"/>
    <property type="molecule type" value="Genomic_DNA"/>
</dbReference>
<sequence>MKKGIDVYDLVCERNRRVAEIAALPPEERIEALLALRAEVESVRGKGMVLGDRQIARELIWARRELA</sequence>
<evidence type="ECO:0000313" key="1">
    <source>
        <dbReference type="EMBL" id="QJA45500.1"/>
    </source>
</evidence>
<accession>A0A6H1ZE86</accession>
<name>A0A6H1ZE86_9ZZZZ</name>
<gene>
    <name evidence="1" type="ORF">TM448A00243_0049</name>
    <name evidence="2" type="ORF">TM448B00304_0021</name>
</gene>
<reference evidence="1" key="1">
    <citation type="submission" date="2020-03" db="EMBL/GenBank/DDBJ databases">
        <title>The deep terrestrial virosphere.</title>
        <authorList>
            <person name="Holmfeldt K."/>
            <person name="Nilsson E."/>
            <person name="Simone D."/>
            <person name="Lopez-Fernandez M."/>
            <person name="Wu X."/>
            <person name="de Brujin I."/>
            <person name="Lundin D."/>
            <person name="Andersson A."/>
            <person name="Bertilsson S."/>
            <person name="Dopson M."/>
        </authorList>
    </citation>
    <scope>NUCLEOTIDE SEQUENCE</scope>
    <source>
        <strain evidence="1">TM448A00243</strain>
        <strain evidence="2">TM448B00304</strain>
    </source>
</reference>
<dbReference type="AlphaFoldDB" id="A0A6H1ZE86"/>
<organism evidence="1">
    <name type="scientific">viral metagenome</name>
    <dbReference type="NCBI Taxonomy" id="1070528"/>
    <lineage>
        <taxon>unclassified sequences</taxon>
        <taxon>metagenomes</taxon>
        <taxon>organismal metagenomes</taxon>
    </lineage>
</organism>
<evidence type="ECO:0000313" key="2">
    <source>
        <dbReference type="EMBL" id="QJH94842.1"/>
    </source>
</evidence>
<protein>
    <submittedName>
        <fullName evidence="1">Uncharacterized protein</fullName>
    </submittedName>
</protein>
<proteinExistence type="predicted"/>